<reference evidence="2" key="1">
    <citation type="submission" date="2013-03" db="EMBL/GenBank/DDBJ databases">
        <title>Genome Sequence of the Profundibacterium mesophilum strain KAUST100406-0324T from Red Sea, a novel genus in the family Rhodobacteraceae.</title>
        <authorList>
            <person name="Essack M."/>
            <person name="Alam I."/>
            <person name="Lafi F."/>
            <person name="Alawi W."/>
            <person name="Kamanu F."/>
            <person name="Al-Suwailem A."/>
            <person name="Lee O.O."/>
            <person name="Xu Y."/>
            <person name="Bajic V."/>
            <person name="Qian P.-Y."/>
            <person name="Archer J."/>
        </authorList>
    </citation>
    <scope>NUCLEOTIDE SEQUENCE</scope>
    <source>
        <strain evidence="2">KAUST100406-0324</strain>
    </source>
</reference>
<dbReference type="Proteomes" id="UP000698242">
    <property type="component" value="Unassembled WGS sequence"/>
</dbReference>
<evidence type="ECO:0000313" key="3">
    <source>
        <dbReference type="Proteomes" id="UP000698242"/>
    </source>
</evidence>
<sequence>MRMEVGHGMNGLGVYLAVAGLLIAAGVVLPYFVIGGGGAPGFGLVLFWLGFAGAVIALIASGVSGWRR</sequence>
<organism evidence="2 3">
    <name type="scientific">Profundibacterium mesophilum KAUST100406-0324</name>
    <dbReference type="NCBI Taxonomy" id="1037889"/>
    <lineage>
        <taxon>Bacteria</taxon>
        <taxon>Pseudomonadati</taxon>
        <taxon>Pseudomonadota</taxon>
        <taxon>Alphaproteobacteria</taxon>
        <taxon>Rhodobacterales</taxon>
        <taxon>Roseobacteraceae</taxon>
        <taxon>Profundibacterium</taxon>
    </lineage>
</organism>
<evidence type="ECO:0000256" key="1">
    <source>
        <dbReference type="SAM" id="Phobius"/>
    </source>
</evidence>
<name>A0A921NQ41_9RHOB</name>
<feature type="transmembrane region" description="Helical" evidence="1">
    <location>
        <begin position="12"/>
        <end position="33"/>
    </location>
</feature>
<keyword evidence="1" id="KW-1133">Transmembrane helix</keyword>
<evidence type="ECO:0000313" key="2">
    <source>
        <dbReference type="EMBL" id="KAF0676027.1"/>
    </source>
</evidence>
<keyword evidence="3" id="KW-1185">Reference proteome</keyword>
<keyword evidence="1" id="KW-0472">Membrane</keyword>
<feature type="transmembrane region" description="Helical" evidence="1">
    <location>
        <begin position="45"/>
        <end position="66"/>
    </location>
</feature>
<dbReference type="EMBL" id="APKE01000019">
    <property type="protein sequence ID" value="KAF0676027.1"/>
    <property type="molecule type" value="Genomic_DNA"/>
</dbReference>
<keyword evidence="1" id="KW-0812">Transmembrane</keyword>
<dbReference type="AlphaFoldDB" id="A0A921NQ41"/>
<accession>A0A921NQ41</accession>
<gene>
    <name evidence="2" type="ORF">PMES_01591</name>
</gene>
<protein>
    <submittedName>
        <fullName evidence="2">Uncharacterized protein</fullName>
    </submittedName>
</protein>
<proteinExistence type="predicted"/>
<comment type="caution">
    <text evidence="2">The sequence shown here is derived from an EMBL/GenBank/DDBJ whole genome shotgun (WGS) entry which is preliminary data.</text>
</comment>